<dbReference type="InterPro" id="IPR028994">
    <property type="entry name" value="Integrin_alpha_N"/>
</dbReference>
<dbReference type="Pfam" id="PF13517">
    <property type="entry name" value="FG-GAP_3"/>
    <property type="match status" value="1"/>
</dbReference>
<name>A0A518CXW1_9BACT</name>
<organism evidence="2 3">
    <name type="scientific">Rohdeia mirabilis</name>
    <dbReference type="NCBI Taxonomy" id="2528008"/>
    <lineage>
        <taxon>Bacteria</taxon>
        <taxon>Pseudomonadati</taxon>
        <taxon>Planctomycetota</taxon>
        <taxon>Planctomycetia</taxon>
        <taxon>Planctomycetia incertae sedis</taxon>
        <taxon>Rohdeia</taxon>
    </lineage>
</organism>
<dbReference type="AlphaFoldDB" id="A0A518CXW1"/>
<dbReference type="Gene3D" id="2.130.10.130">
    <property type="entry name" value="Integrin alpha, N-terminal"/>
    <property type="match status" value="1"/>
</dbReference>
<dbReference type="SUPFAM" id="SSF69318">
    <property type="entry name" value="Integrin alpha N-terminal domain"/>
    <property type="match status" value="1"/>
</dbReference>
<dbReference type="PANTHER" id="PTHR44103">
    <property type="entry name" value="PROPROTEIN CONVERTASE P"/>
    <property type="match status" value="1"/>
</dbReference>
<gene>
    <name evidence="2" type="ORF">Pla163_11510</name>
</gene>
<protein>
    <submittedName>
        <fullName evidence="2">FG-GAP repeat protein</fullName>
    </submittedName>
</protein>
<evidence type="ECO:0000313" key="3">
    <source>
        <dbReference type="Proteomes" id="UP000319342"/>
    </source>
</evidence>
<dbReference type="InterPro" id="IPR013517">
    <property type="entry name" value="FG-GAP"/>
</dbReference>
<dbReference type="OrthoDB" id="228608at2"/>
<evidence type="ECO:0000313" key="2">
    <source>
        <dbReference type="EMBL" id="QDU84050.1"/>
    </source>
</evidence>
<keyword evidence="3" id="KW-1185">Reference proteome</keyword>
<evidence type="ECO:0000256" key="1">
    <source>
        <dbReference type="ARBA" id="ARBA00022729"/>
    </source>
</evidence>
<sequence length="590" mass="60857">MHPMLAAAFLTIPQPSLGATHSLLAASHAIAHQSGAQDAPTLAAPTLLYQGETRNLAVGLIDTDELPDILATGFGPVLPNITFSLRRNSSGTWKAQVLDQSVFFCSDATLADVSGDGFLDAVLSHAFGAALSWHENDGSGVFLPRQVPQSPPTQGGAVVCIDLDGDSDLDALVATAPRPYNSAPLWVAENDGSAPLASLAPFANTPPIISQMPRHLAAGDIAGGPQPDLIVVQNGSPDQEPADRILLLLDPSITGAQTQIELWREEAGLPAGSVDAITTADWDGDGLADILFAHPPSQALFWMRNLGGGNFKSAKLVLTTSAFVRSISVGDLNANAVPDLTIATHDSVQWIERGSTPSAPTSTILLATNIHDLLLSDMDNDGDADVLVAAESGLYLLSNAAPPLDCDGSGIPDYIEIAAGNLPDCNSNWTADSCEIGLQAGLDLNGDGVLDECNPPPLRARTVQASLIDGGIQTLWLDAGTARSSNAFALLGSASGTAPGVTDSPSGISVPLNIDPYFNLLLLNAGAGIVAPLFGVLDSSGAATAVVTVPSGTDMSFVGLTLHHAYITIDLFDTGLMTFASNAVPLTLTP</sequence>
<accession>A0A518CXW1</accession>
<reference evidence="2 3" key="1">
    <citation type="submission" date="2019-02" db="EMBL/GenBank/DDBJ databases">
        <title>Deep-cultivation of Planctomycetes and their phenomic and genomic characterization uncovers novel biology.</title>
        <authorList>
            <person name="Wiegand S."/>
            <person name="Jogler M."/>
            <person name="Boedeker C."/>
            <person name="Pinto D."/>
            <person name="Vollmers J."/>
            <person name="Rivas-Marin E."/>
            <person name="Kohn T."/>
            <person name="Peeters S.H."/>
            <person name="Heuer A."/>
            <person name="Rast P."/>
            <person name="Oberbeckmann S."/>
            <person name="Bunk B."/>
            <person name="Jeske O."/>
            <person name="Meyerdierks A."/>
            <person name="Storesund J.E."/>
            <person name="Kallscheuer N."/>
            <person name="Luecker S."/>
            <person name="Lage O.M."/>
            <person name="Pohl T."/>
            <person name="Merkel B.J."/>
            <person name="Hornburger P."/>
            <person name="Mueller R.-W."/>
            <person name="Bruemmer F."/>
            <person name="Labrenz M."/>
            <person name="Spormann A.M."/>
            <person name="Op den Camp H."/>
            <person name="Overmann J."/>
            <person name="Amann R."/>
            <person name="Jetten M.S.M."/>
            <person name="Mascher T."/>
            <person name="Medema M.H."/>
            <person name="Devos D.P."/>
            <person name="Kaster A.-K."/>
            <person name="Ovreas L."/>
            <person name="Rohde M."/>
            <person name="Galperin M.Y."/>
            <person name="Jogler C."/>
        </authorList>
    </citation>
    <scope>NUCLEOTIDE SEQUENCE [LARGE SCALE GENOMIC DNA]</scope>
    <source>
        <strain evidence="2 3">Pla163</strain>
    </source>
</reference>
<keyword evidence="1" id="KW-0732">Signal</keyword>
<dbReference type="PANTHER" id="PTHR44103:SF1">
    <property type="entry name" value="PROPROTEIN CONVERTASE P"/>
    <property type="match status" value="1"/>
</dbReference>
<dbReference type="Proteomes" id="UP000319342">
    <property type="component" value="Chromosome"/>
</dbReference>
<dbReference type="EMBL" id="CP036290">
    <property type="protein sequence ID" value="QDU84050.1"/>
    <property type="molecule type" value="Genomic_DNA"/>
</dbReference>
<proteinExistence type="predicted"/>